<accession>A0A2T7F3Q4</accession>
<feature type="compositionally biased region" description="Basic residues" evidence="1">
    <location>
        <begin position="39"/>
        <end position="51"/>
    </location>
</feature>
<protein>
    <submittedName>
        <fullName evidence="2">Uncharacterized protein</fullName>
    </submittedName>
</protein>
<dbReference type="Proteomes" id="UP000244336">
    <property type="component" value="Chromosome 1"/>
</dbReference>
<evidence type="ECO:0000256" key="1">
    <source>
        <dbReference type="SAM" id="MobiDB-lite"/>
    </source>
</evidence>
<feature type="region of interest" description="Disordered" evidence="1">
    <location>
        <begin position="1"/>
        <end position="51"/>
    </location>
</feature>
<organism evidence="2 3">
    <name type="scientific">Panicum hallii var. hallii</name>
    <dbReference type="NCBI Taxonomy" id="1504633"/>
    <lineage>
        <taxon>Eukaryota</taxon>
        <taxon>Viridiplantae</taxon>
        <taxon>Streptophyta</taxon>
        <taxon>Embryophyta</taxon>
        <taxon>Tracheophyta</taxon>
        <taxon>Spermatophyta</taxon>
        <taxon>Magnoliopsida</taxon>
        <taxon>Liliopsida</taxon>
        <taxon>Poales</taxon>
        <taxon>Poaceae</taxon>
        <taxon>PACMAD clade</taxon>
        <taxon>Panicoideae</taxon>
        <taxon>Panicodae</taxon>
        <taxon>Paniceae</taxon>
        <taxon>Panicinae</taxon>
        <taxon>Panicum</taxon>
        <taxon>Panicum sect. Panicum</taxon>
    </lineage>
</organism>
<reference evidence="2 3" key="1">
    <citation type="submission" date="2018-04" db="EMBL/GenBank/DDBJ databases">
        <title>WGS assembly of Panicum hallii var. hallii HAL2.</title>
        <authorList>
            <person name="Lovell J."/>
            <person name="Jenkins J."/>
            <person name="Lowry D."/>
            <person name="Mamidi S."/>
            <person name="Sreedasyam A."/>
            <person name="Weng X."/>
            <person name="Barry K."/>
            <person name="Bonette J."/>
            <person name="Campitelli B."/>
            <person name="Daum C."/>
            <person name="Gordon S."/>
            <person name="Gould B."/>
            <person name="Lipzen A."/>
            <person name="MacQueen A."/>
            <person name="Palacio-Mejia J."/>
            <person name="Plott C."/>
            <person name="Shakirov E."/>
            <person name="Shu S."/>
            <person name="Yoshinaga Y."/>
            <person name="Zane M."/>
            <person name="Rokhsar D."/>
            <person name="Grimwood J."/>
            <person name="Schmutz J."/>
            <person name="Juenger T."/>
        </authorList>
    </citation>
    <scope>NUCLEOTIDE SEQUENCE [LARGE SCALE GENOMIC DNA]</scope>
    <source>
        <strain evidence="3">cv. HAL2</strain>
    </source>
</reference>
<evidence type="ECO:0000313" key="3">
    <source>
        <dbReference type="Proteomes" id="UP000244336"/>
    </source>
</evidence>
<proteinExistence type="predicted"/>
<dbReference type="AlphaFoldDB" id="A0A2T7F3Q4"/>
<evidence type="ECO:0000313" key="2">
    <source>
        <dbReference type="EMBL" id="PUZ74715.1"/>
    </source>
</evidence>
<keyword evidence="3" id="KW-1185">Reference proteome</keyword>
<dbReference type="Gramene" id="PUZ74715">
    <property type="protein sequence ID" value="PUZ74715"/>
    <property type="gene ID" value="GQ55_1G088000"/>
</dbReference>
<name>A0A2T7F3Q4_9POAL</name>
<sequence length="110" mass="12058">MGVRPKSGQLVPPHSRDPHWGQTAAGTSGLANGADLSKRGRQAGRLRAARPRPLRSALYVRAPCSHGQMNCIDHHSNTCHTYKRIQKLTGLPDQPIGLQCDAMQTIRDQQ</sequence>
<gene>
    <name evidence="2" type="ORF">GQ55_1G088000</name>
</gene>
<dbReference type="EMBL" id="CM009749">
    <property type="protein sequence ID" value="PUZ74715.1"/>
    <property type="molecule type" value="Genomic_DNA"/>
</dbReference>